<dbReference type="GeneID" id="17326091"/>
<dbReference type="OrthoDB" id="4873at2759"/>
<reference evidence="3" key="1">
    <citation type="journal article" date="2013" name="Proc. Natl. Acad. Sci. U.S.A.">
        <title>Genome structure and metabolic features in the red seaweed Chondrus crispus shed light on evolution of the Archaeplastida.</title>
        <authorList>
            <person name="Collen J."/>
            <person name="Porcel B."/>
            <person name="Carre W."/>
            <person name="Ball S.G."/>
            <person name="Chaparro C."/>
            <person name="Tonon T."/>
            <person name="Barbeyron T."/>
            <person name="Michel G."/>
            <person name="Noel B."/>
            <person name="Valentin K."/>
            <person name="Elias M."/>
            <person name="Artiguenave F."/>
            <person name="Arun A."/>
            <person name="Aury J.M."/>
            <person name="Barbosa-Neto J.F."/>
            <person name="Bothwell J.H."/>
            <person name="Bouget F.Y."/>
            <person name="Brillet L."/>
            <person name="Cabello-Hurtado F."/>
            <person name="Capella-Gutierrez S."/>
            <person name="Charrier B."/>
            <person name="Cladiere L."/>
            <person name="Cock J.M."/>
            <person name="Coelho S.M."/>
            <person name="Colleoni C."/>
            <person name="Czjzek M."/>
            <person name="Da Silva C."/>
            <person name="Delage L."/>
            <person name="Denoeud F."/>
            <person name="Deschamps P."/>
            <person name="Dittami S.M."/>
            <person name="Gabaldon T."/>
            <person name="Gachon C.M."/>
            <person name="Groisillier A."/>
            <person name="Herve C."/>
            <person name="Jabbari K."/>
            <person name="Katinka M."/>
            <person name="Kloareg B."/>
            <person name="Kowalczyk N."/>
            <person name="Labadie K."/>
            <person name="Leblanc C."/>
            <person name="Lopez P.J."/>
            <person name="McLachlan D.H."/>
            <person name="Meslet-Cladiere L."/>
            <person name="Moustafa A."/>
            <person name="Nehr Z."/>
            <person name="Nyvall Collen P."/>
            <person name="Panaud O."/>
            <person name="Partensky F."/>
            <person name="Poulain J."/>
            <person name="Rensing S.A."/>
            <person name="Rousvoal S."/>
            <person name="Samson G."/>
            <person name="Symeonidi A."/>
            <person name="Weissenbach J."/>
            <person name="Zambounis A."/>
            <person name="Wincker P."/>
            <person name="Boyen C."/>
        </authorList>
    </citation>
    <scope>NUCLEOTIDE SEQUENCE [LARGE SCALE GENOMIC DNA]</scope>
    <source>
        <strain evidence="3">cv. Stackhouse</strain>
    </source>
</reference>
<gene>
    <name evidence="2" type="ORF">CHC_T00001033001</name>
</gene>
<feature type="compositionally biased region" description="Polar residues" evidence="1">
    <location>
        <begin position="702"/>
        <end position="713"/>
    </location>
</feature>
<sequence>MDSEVVASRLVDALSHLVQLQTTGETLTCTQPKVGPPHVSLILSLLSSTASQSVEKRIHDIFERIATPGVVRFDNSQVPSSSAATSEPPFVSALRFIARKQIPAVWAHGETLACVFEGQVWSEQESIRSCGMRMLFEVFLLVPRSRKKILRAILVALTNEDTPQLVTDAFCHLLEQICGARETAIHLRAYALDLHALLNFADAIPMRADWRVVTAIARLSVDNPQQSDRVISFLRKAAGSRLLKLQRIAGAGFLALIEHDAIPEETREEVLIAFADILALSETPLRNYLIQMMLEYVDRNGSHPPRIRAIADIVVQHVRNSSMECSFCDRKSMQAATGKGTEKPVAFGQSTFLEPHFGLCCSGFDAALLMRLCRRIGAHHSPLASFYWDFGEYLCDVKQVLKDIYSKPEKQGSTIDRVTKVCELYQTRICSDTSRSSERYLSGYAVCLLIRAVEESNNRSETSSRHNKRYARSNGSFAVLGSVSAREAVAMGLSEAFKNNITGAVSFKECIEGMRWLANASANVLLRRILFREFMSIVGSRIRQPALLPRLTLEETETFAGLIKNWFISTSPWATTESEHSPESPCSANAHTRAEDWQATLLSSKKQSSFSAHPWDCKECVDVATHILSEAGIAEIQSAWDSETAVSQLTKLSTSLRLSIRSSCMTLLIRTIQDWSPADRLALLHSILQAARPLEIVEAASDSTNHAQGSGKQTDSEFDTSECNPAVKEIHSKDMDCNSQVNGSHSPEGLKILQSTTVLSRVFRLEFQHGISVALTLSYFDLFIWLRKEAGDDCESEKQTRAIIVSTMSGLLRDFSIRQSTVLRRMLSLLLDCFDVLQGIEFATVVVRCLRDGIALDDRRGEVIGTIGTQDFDADIIEEAINLDIEMRGIDNTNVCRPKHQDAGHLSLTNKQNLGSEQDEAGPDTDSIRTLCLGETEDNAVMSIFCVLEYLSRTVRHVLERRRRTKSKSYVPPESELTSTRGVVGALRELFVAPFMRFSVPKTNQTMLLLWRRLGVIMQSLTEFVEIQIRLLPTHMCAQQEPGHPFRGLLDLVQDVLKLLFEEGHLKWTLSSPQLIEQRPRSVLLQERLDATATAFVLCHEIEASPSLTGILLLLQERVKDIGSLKRNANEKSKNWVGVHVRPDFQSRPKKRAHFRSRNRYVDGWLREENGDDNYVDLEDFIVPLEGDTT</sequence>
<evidence type="ECO:0000256" key="1">
    <source>
        <dbReference type="SAM" id="MobiDB-lite"/>
    </source>
</evidence>
<dbReference type="Proteomes" id="UP000012073">
    <property type="component" value="Unassembled WGS sequence"/>
</dbReference>
<protein>
    <submittedName>
        <fullName evidence="2">Uncharacterized protein</fullName>
    </submittedName>
</protein>
<dbReference type="AlphaFoldDB" id="R7QLZ6"/>
<dbReference type="EMBL" id="HG001934">
    <property type="protein sequence ID" value="CDF38481.1"/>
    <property type="molecule type" value="Genomic_DNA"/>
</dbReference>
<dbReference type="RefSeq" id="XP_005718374.1">
    <property type="nucleotide sequence ID" value="XM_005718317.1"/>
</dbReference>
<accession>R7QLZ6</accession>
<dbReference type="Gramene" id="CDF38481">
    <property type="protein sequence ID" value="CDF38481"/>
    <property type="gene ID" value="CHC_T00001033001"/>
</dbReference>
<proteinExistence type="predicted"/>
<evidence type="ECO:0000313" key="3">
    <source>
        <dbReference type="Proteomes" id="UP000012073"/>
    </source>
</evidence>
<organism evidence="2 3">
    <name type="scientific">Chondrus crispus</name>
    <name type="common">Carrageen Irish moss</name>
    <name type="synonym">Polymorpha crispa</name>
    <dbReference type="NCBI Taxonomy" id="2769"/>
    <lineage>
        <taxon>Eukaryota</taxon>
        <taxon>Rhodophyta</taxon>
        <taxon>Florideophyceae</taxon>
        <taxon>Rhodymeniophycidae</taxon>
        <taxon>Gigartinales</taxon>
        <taxon>Gigartinaceae</taxon>
        <taxon>Chondrus</taxon>
    </lineage>
</organism>
<feature type="region of interest" description="Disordered" evidence="1">
    <location>
        <begin position="702"/>
        <end position="721"/>
    </location>
</feature>
<evidence type="ECO:0000313" key="2">
    <source>
        <dbReference type="EMBL" id="CDF38481.1"/>
    </source>
</evidence>
<dbReference type="KEGG" id="ccp:CHC_T00001033001"/>
<name>R7QLZ6_CHOCR</name>
<keyword evidence="3" id="KW-1185">Reference proteome</keyword>